<dbReference type="PROSITE" id="PS50949">
    <property type="entry name" value="HTH_GNTR"/>
    <property type="match status" value="1"/>
</dbReference>
<accession>A0ABW3E3P6</accession>
<dbReference type="InterPro" id="IPR011663">
    <property type="entry name" value="UTRA"/>
</dbReference>
<dbReference type="SMART" id="SM00866">
    <property type="entry name" value="UTRA"/>
    <property type="match status" value="1"/>
</dbReference>
<protein>
    <submittedName>
        <fullName evidence="5">GntR family transcriptional regulator</fullName>
    </submittedName>
</protein>
<dbReference type="PRINTS" id="PR00035">
    <property type="entry name" value="HTHGNTR"/>
</dbReference>
<evidence type="ECO:0000313" key="5">
    <source>
        <dbReference type="EMBL" id="MFD0889921.1"/>
    </source>
</evidence>
<dbReference type="Pfam" id="PF07702">
    <property type="entry name" value="UTRA"/>
    <property type="match status" value="1"/>
</dbReference>
<dbReference type="PANTHER" id="PTHR44846:SF17">
    <property type="entry name" value="GNTR-FAMILY TRANSCRIPTIONAL REGULATOR"/>
    <property type="match status" value="1"/>
</dbReference>
<proteinExistence type="predicted"/>
<dbReference type="InterPro" id="IPR028978">
    <property type="entry name" value="Chorismate_lyase_/UTRA_dom_sf"/>
</dbReference>
<evidence type="ECO:0000259" key="4">
    <source>
        <dbReference type="PROSITE" id="PS50949"/>
    </source>
</evidence>
<gene>
    <name evidence="5" type="ORF">ACFQ08_35720</name>
</gene>
<dbReference type="PANTHER" id="PTHR44846">
    <property type="entry name" value="MANNOSYL-D-GLYCERATE TRANSPORT/METABOLISM SYSTEM REPRESSOR MNGR-RELATED"/>
    <property type="match status" value="1"/>
</dbReference>
<sequence length="248" mass="26410">MKPTYREIAETLRAAIRSGAHAPGDTLPSESVLASQFGVSRSLVNKALQLLTAEGLVRPRQGDGTRVTWLPPLSRSGARYQRNVREQGGAKGAFDAEIRALGLEPQHEITVTRITAPANIADQLGETGAEVVCRSRRLLASGIPVSLVTSYIPAVIAAGTAFEEPAPAIVGGVKSLYATLGYPQVEAHERISVRLPTDEEAGKLEISTERSVFDILHVGCTADGRAVEVTTTVTPTNYLIIESTFPLA</sequence>
<dbReference type="InterPro" id="IPR036390">
    <property type="entry name" value="WH_DNA-bd_sf"/>
</dbReference>
<dbReference type="InterPro" id="IPR036388">
    <property type="entry name" value="WH-like_DNA-bd_sf"/>
</dbReference>
<dbReference type="SUPFAM" id="SSF64288">
    <property type="entry name" value="Chorismate lyase-like"/>
    <property type="match status" value="1"/>
</dbReference>
<dbReference type="Proteomes" id="UP001597024">
    <property type="component" value="Unassembled WGS sequence"/>
</dbReference>
<evidence type="ECO:0000256" key="1">
    <source>
        <dbReference type="ARBA" id="ARBA00023015"/>
    </source>
</evidence>
<evidence type="ECO:0000256" key="2">
    <source>
        <dbReference type="ARBA" id="ARBA00023125"/>
    </source>
</evidence>
<dbReference type="CDD" id="cd07377">
    <property type="entry name" value="WHTH_GntR"/>
    <property type="match status" value="1"/>
</dbReference>
<feature type="domain" description="HTH gntR-type" evidence="4">
    <location>
        <begin position="2"/>
        <end position="70"/>
    </location>
</feature>
<dbReference type="InterPro" id="IPR000524">
    <property type="entry name" value="Tscrpt_reg_HTH_GntR"/>
</dbReference>
<dbReference type="Gene3D" id="3.40.1410.10">
    <property type="entry name" value="Chorismate lyase-like"/>
    <property type="match status" value="1"/>
</dbReference>
<dbReference type="SUPFAM" id="SSF46785">
    <property type="entry name" value="Winged helix' DNA-binding domain"/>
    <property type="match status" value="1"/>
</dbReference>
<dbReference type="SMART" id="SM00345">
    <property type="entry name" value="HTH_GNTR"/>
    <property type="match status" value="1"/>
</dbReference>
<dbReference type="Pfam" id="PF00392">
    <property type="entry name" value="GntR"/>
    <property type="match status" value="1"/>
</dbReference>
<comment type="caution">
    <text evidence="5">The sequence shown here is derived from an EMBL/GenBank/DDBJ whole genome shotgun (WGS) entry which is preliminary data.</text>
</comment>
<organism evidence="5 6">
    <name type="scientific">Streptosporangium algeriense</name>
    <dbReference type="NCBI Taxonomy" id="1682748"/>
    <lineage>
        <taxon>Bacteria</taxon>
        <taxon>Bacillati</taxon>
        <taxon>Actinomycetota</taxon>
        <taxon>Actinomycetes</taxon>
        <taxon>Streptosporangiales</taxon>
        <taxon>Streptosporangiaceae</taxon>
        <taxon>Streptosporangium</taxon>
    </lineage>
</organism>
<evidence type="ECO:0000313" key="6">
    <source>
        <dbReference type="Proteomes" id="UP001597024"/>
    </source>
</evidence>
<dbReference type="InterPro" id="IPR050679">
    <property type="entry name" value="Bact_HTH_transcr_reg"/>
</dbReference>
<name>A0ABW3E3P6_9ACTN</name>
<reference evidence="6" key="1">
    <citation type="journal article" date="2019" name="Int. J. Syst. Evol. Microbiol.">
        <title>The Global Catalogue of Microorganisms (GCM) 10K type strain sequencing project: providing services to taxonomists for standard genome sequencing and annotation.</title>
        <authorList>
            <consortium name="The Broad Institute Genomics Platform"/>
            <consortium name="The Broad Institute Genome Sequencing Center for Infectious Disease"/>
            <person name="Wu L."/>
            <person name="Ma J."/>
        </authorList>
    </citation>
    <scope>NUCLEOTIDE SEQUENCE [LARGE SCALE GENOMIC DNA]</scope>
    <source>
        <strain evidence="6">CCUG 62974</strain>
    </source>
</reference>
<keyword evidence="3" id="KW-0804">Transcription</keyword>
<evidence type="ECO:0000256" key="3">
    <source>
        <dbReference type="ARBA" id="ARBA00023163"/>
    </source>
</evidence>
<keyword evidence="6" id="KW-1185">Reference proteome</keyword>
<dbReference type="EMBL" id="JBHTHX010002104">
    <property type="protein sequence ID" value="MFD0889921.1"/>
    <property type="molecule type" value="Genomic_DNA"/>
</dbReference>
<dbReference type="Gene3D" id="1.10.10.10">
    <property type="entry name" value="Winged helix-like DNA-binding domain superfamily/Winged helix DNA-binding domain"/>
    <property type="match status" value="1"/>
</dbReference>
<keyword evidence="2" id="KW-0238">DNA-binding</keyword>
<keyword evidence="1" id="KW-0805">Transcription regulation</keyword>